<dbReference type="EMBL" id="JAGIZQ010000004">
    <property type="protein sequence ID" value="KAH6632458.1"/>
    <property type="molecule type" value="Genomic_DNA"/>
</dbReference>
<name>A0ACB7P8R8_9PEZI</name>
<sequence length="176" mass="19429">MATPKYRFISYPYMQDVAAQLASKTPTQTMGCMYVYDLPELAKEVHQIVLEEVAGNIKEYVEAEGKVIRTVATPVFFQLKANANNVWASNGYTGLLVPFFYGTIQILVRVLGGDGEARINWECGSILHIGEGTGIRPLTGDIVFLCNLFRLAVRQEATAEKEFDSDAGASRANEVQ</sequence>
<reference evidence="1 2" key="1">
    <citation type="journal article" date="2021" name="Nat. Commun.">
        <title>Genetic determinants of endophytism in the Arabidopsis root mycobiome.</title>
        <authorList>
            <person name="Mesny F."/>
            <person name="Miyauchi S."/>
            <person name="Thiergart T."/>
            <person name="Pickel B."/>
            <person name="Atanasova L."/>
            <person name="Karlsson M."/>
            <person name="Huettel B."/>
            <person name="Barry K.W."/>
            <person name="Haridas S."/>
            <person name="Chen C."/>
            <person name="Bauer D."/>
            <person name="Andreopoulos W."/>
            <person name="Pangilinan J."/>
            <person name="LaButti K."/>
            <person name="Riley R."/>
            <person name="Lipzen A."/>
            <person name="Clum A."/>
            <person name="Drula E."/>
            <person name="Henrissat B."/>
            <person name="Kohler A."/>
            <person name="Grigoriev I.V."/>
            <person name="Martin F.M."/>
            <person name="Hacquard S."/>
        </authorList>
    </citation>
    <scope>NUCLEOTIDE SEQUENCE [LARGE SCALE GENOMIC DNA]</scope>
    <source>
        <strain evidence="1 2">MPI-SDFR-AT-0079</strain>
    </source>
</reference>
<comment type="caution">
    <text evidence="1">The sequence shown here is derived from an EMBL/GenBank/DDBJ whole genome shotgun (WGS) entry which is preliminary data.</text>
</comment>
<proteinExistence type="predicted"/>
<keyword evidence="2" id="KW-1185">Reference proteome</keyword>
<dbReference type="Proteomes" id="UP000724584">
    <property type="component" value="Unassembled WGS sequence"/>
</dbReference>
<organism evidence="1 2">
    <name type="scientific">Chaetomium tenue</name>
    <dbReference type="NCBI Taxonomy" id="1854479"/>
    <lineage>
        <taxon>Eukaryota</taxon>
        <taxon>Fungi</taxon>
        <taxon>Dikarya</taxon>
        <taxon>Ascomycota</taxon>
        <taxon>Pezizomycotina</taxon>
        <taxon>Sordariomycetes</taxon>
        <taxon>Sordariomycetidae</taxon>
        <taxon>Sordariales</taxon>
        <taxon>Chaetomiaceae</taxon>
        <taxon>Chaetomium</taxon>
    </lineage>
</organism>
<evidence type="ECO:0000313" key="2">
    <source>
        <dbReference type="Proteomes" id="UP000724584"/>
    </source>
</evidence>
<gene>
    <name evidence="1" type="ORF">F5144DRAFT_574127</name>
</gene>
<accession>A0ACB7P8R8</accession>
<protein>
    <submittedName>
        <fullName evidence="1">Uncharacterized protein</fullName>
    </submittedName>
</protein>
<evidence type="ECO:0000313" key="1">
    <source>
        <dbReference type="EMBL" id="KAH6632458.1"/>
    </source>
</evidence>